<comment type="caution">
    <text evidence="2">The sequence shown here is derived from an EMBL/GenBank/DDBJ whole genome shotgun (WGS) entry which is preliminary data.</text>
</comment>
<feature type="signal peptide" evidence="1">
    <location>
        <begin position="1"/>
        <end position="31"/>
    </location>
</feature>
<evidence type="ECO:0000256" key="1">
    <source>
        <dbReference type="SAM" id="SignalP"/>
    </source>
</evidence>
<protein>
    <submittedName>
        <fullName evidence="2">Uncharacterized protein</fullName>
    </submittedName>
</protein>
<evidence type="ECO:0000313" key="3">
    <source>
        <dbReference type="Proteomes" id="UP001205311"/>
    </source>
</evidence>
<dbReference type="EMBL" id="JAMTCP010000022">
    <property type="protein sequence ID" value="MCP2260047.1"/>
    <property type="molecule type" value="Genomic_DNA"/>
</dbReference>
<feature type="chain" id="PRO_5047371582" evidence="1">
    <location>
        <begin position="32"/>
        <end position="185"/>
    </location>
</feature>
<dbReference type="RefSeq" id="WP_253670922.1">
    <property type="nucleotide sequence ID" value="NZ_JAMTCP010000022.1"/>
</dbReference>
<keyword evidence="3" id="KW-1185">Reference proteome</keyword>
<accession>A0ABT1HX08</accession>
<proteinExistence type="predicted"/>
<organism evidence="2 3">
    <name type="scientific">Streptoalloteichus tenebrarius (strain ATCC 17920 / DSM 40477 / JCM 4838 / CBS 697.72 / NBRC 16177 / NCIMB 11028 / NRRL B-12390 / A12253. 1 / ISP 5477)</name>
    <name type="common">Streptomyces tenebrarius</name>
    <dbReference type="NCBI Taxonomy" id="1933"/>
    <lineage>
        <taxon>Bacteria</taxon>
        <taxon>Bacillati</taxon>
        <taxon>Actinomycetota</taxon>
        <taxon>Actinomycetes</taxon>
        <taxon>Pseudonocardiales</taxon>
        <taxon>Pseudonocardiaceae</taxon>
        <taxon>Streptoalloteichus</taxon>
    </lineage>
</organism>
<keyword evidence="1" id="KW-0732">Signal</keyword>
<gene>
    <name evidence="2" type="ORF">LX15_003758</name>
</gene>
<sequence>MSVPSRARWSGTAALAVVPVALALSAPVAWAGVTNTDNPDDTDGAGPRVVGTANVTLTASSGEYAGDKIWFQIDVHTRGGLTRGTFQGRHSKPDGTVIGNLEGTLDCLLPGSDGRAVFTGRVTGGTAAGGVDIKGMGVSFTAHDSSAGDQLGWVWVPASEPMGRCTEMASELLSLDSGDLVVRPK</sequence>
<dbReference type="Proteomes" id="UP001205311">
    <property type="component" value="Unassembled WGS sequence"/>
</dbReference>
<name>A0ABT1HX08_STRSD</name>
<reference evidence="2 3" key="1">
    <citation type="submission" date="2022-06" db="EMBL/GenBank/DDBJ databases">
        <title>Genomic Encyclopedia of Archaeal and Bacterial Type Strains, Phase II (KMG-II): from individual species to whole genera.</title>
        <authorList>
            <person name="Goeker M."/>
        </authorList>
    </citation>
    <scope>NUCLEOTIDE SEQUENCE [LARGE SCALE GENOMIC DNA]</scope>
    <source>
        <strain evidence="2 3">DSM 40477</strain>
    </source>
</reference>
<evidence type="ECO:0000313" key="2">
    <source>
        <dbReference type="EMBL" id="MCP2260047.1"/>
    </source>
</evidence>